<evidence type="ECO:0000256" key="2">
    <source>
        <dbReference type="RuleBase" id="RU000383"/>
    </source>
</evidence>
<dbReference type="GO" id="GO:0006357">
    <property type="term" value="P:regulation of transcription by RNA polymerase II"/>
    <property type="evidence" value="ECO:0007669"/>
    <property type="project" value="InterPro"/>
</dbReference>
<gene>
    <name evidence="6" type="ORF">BSL78_23010</name>
</gene>
<keyword evidence="1 2" id="KW-0195">Cyclin</keyword>
<evidence type="ECO:0000256" key="1">
    <source>
        <dbReference type="ARBA" id="ARBA00023127"/>
    </source>
</evidence>
<evidence type="ECO:0000256" key="3">
    <source>
        <dbReference type="SAM" id="MobiDB-lite"/>
    </source>
</evidence>
<dbReference type="EMBL" id="MRZV01001158">
    <property type="protein sequence ID" value="PIK40156.1"/>
    <property type="molecule type" value="Genomic_DNA"/>
</dbReference>
<keyword evidence="7" id="KW-1185">Reference proteome</keyword>
<dbReference type="InterPro" id="IPR006671">
    <property type="entry name" value="Cyclin_N"/>
</dbReference>
<dbReference type="Pfam" id="PF21797">
    <property type="entry name" value="CycT2-like_C"/>
    <property type="match status" value="1"/>
</dbReference>
<feature type="compositionally biased region" description="Basic residues" evidence="3">
    <location>
        <begin position="345"/>
        <end position="355"/>
    </location>
</feature>
<dbReference type="PANTHER" id="PTHR10026">
    <property type="entry name" value="CYCLIN"/>
    <property type="match status" value="1"/>
</dbReference>
<feature type="compositionally biased region" description="Polar residues" evidence="3">
    <location>
        <begin position="232"/>
        <end position="251"/>
    </location>
</feature>
<organism evidence="6 7">
    <name type="scientific">Stichopus japonicus</name>
    <name type="common">Sea cucumber</name>
    <dbReference type="NCBI Taxonomy" id="307972"/>
    <lineage>
        <taxon>Eukaryota</taxon>
        <taxon>Metazoa</taxon>
        <taxon>Echinodermata</taxon>
        <taxon>Eleutherozoa</taxon>
        <taxon>Echinozoa</taxon>
        <taxon>Holothuroidea</taxon>
        <taxon>Aspidochirotacea</taxon>
        <taxon>Aspidochirotida</taxon>
        <taxon>Stichopodidae</taxon>
        <taxon>Apostichopus</taxon>
    </lineage>
</organism>
<dbReference type="FunFam" id="1.10.472.10:FF:000031">
    <property type="entry name" value="cyclin-L1-1-like isoform X1"/>
    <property type="match status" value="1"/>
</dbReference>
<name>A0A2G8JWM3_STIJA</name>
<feature type="domain" description="Cyclin-like" evidence="4">
    <location>
        <begin position="106"/>
        <end position="190"/>
    </location>
</feature>
<evidence type="ECO:0000259" key="5">
    <source>
        <dbReference type="SMART" id="SM01332"/>
    </source>
</evidence>
<dbReference type="SMART" id="SM00385">
    <property type="entry name" value="CYCLIN"/>
    <property type="match status" value="2"/>
</dbReference>
<comment type="caution">
    <text evidence="6">The sequence shown here is derived from an EMBL/GenBank/DDBJ whole genome shotgun (WGS) entry which is preliminary data.</text>
</comment>
<dbReference type="InterPro" id="IPR043198">
    <property type="entry name" value="Cyclin/Ssn8"/>
</dbReference>
<evidence type="ECO:0000313" key="6">
    <source>
        <dbReference type="EMBL" id="PIK40156.1"/>
    </source>
</evidence>
<feature type="domain" description="Cyclin C-terminal" evidence="5">
    <location>
        <begin position="102"/>
        <end position="212"/>
    </location>
</feature>
<reference evidence="6 7" key="1">
    <citation type="journal article" date="2017" name="PLoS Biol.">
        <title>The sea cucumber genome provides insights into morphological evolution and visceral regeneration.</title>
        <authorList>
            <person name="Zhang X."/>
            <person name="Sun L."/>
            <person name="Yuan J."/>
            <person name="Sun Y."/>
            <person name="Gao Y."/>
            <person name="Zhang L."/>
            <person name="Li S."/>
            <person name="Dai H."/>
            <person name="Hamel J.F."/>
            <person name="Liu C."/>
            <person name="Yu Y."/>
            <person name="Liu S."/>
            <person name="Lin W."/>
            <person name="Guo K."/>
            <person name="Jin S."/>
            <person name="Xu P."/>
            <person name="Storey K.B."/>
            <person name="Huan P."/>
            <person name="Zhang T."/>
            <person name="Zhou Y."/>
            <person name="Zhang J."/>
            <person name="Lin C."/>
            <person name="Li X."/>
            <person name="Xing L."/>
            <person name="Huo D."/>
            <person name="Sun M."/>
            <person name="Wang L."/>
            <person name="Mercier A."/>
            <person name="Li F."/>
            <person name="Yang H."/>
            <person name="Xiang J."/>
        </authorList>
    </citation>
    <scope>NUCLEOTIDE SEQUENCE [LARGE SCALE GENOMIC DNA]</scope>
    <source>
        <strain evidence="6">Shaxun</strain>
        <tissue evidence="6">Muscle</tissue>
    </source>
</reference>
<dbReference type="Gene3D" id="1.10.472.10">
    <property type="entry name" value="Cyclin-like"/>
    <property type="match status" value="2"/>
</dbReference>
<feature type="region of interest" description="Disordered" evidence="3">
    <location>
        <begin position="232"/>
        <end position="382"/>
    </location>
</feature>
<feature type="domain" description="Cyclin-like" evidence="4">
    <location>
        <begin position="3"/>
        <end position="93"/>
    </location>
</feature>
<dbReference type="Pfam" id="PF00134">
    <property type="entry name" value="Cyclin_N"/>
    <property type="match status" value="1"/>
</dbReference>
<accession>A0A2G8JWM3</accession>
<evidence type="ECO:0000313" key="7">
    <source>
        <dbReference type="Proteomes" id="UP000230750"/>
    </source>
</evidence>
<dbReference type="InterPro" id="IPR004367">
    <property type="entry name" value="Cyclin_C-dom"/>
</dbReference>
<comment type="similarity">
    <text evidence="2">Belongs to the cyclin family.</text>
</comment>
<dbReference type="STRING" id="307972.A0A2G8JWM3"/>
<dbReference type="SUPFAM" id="SSF47954">
    <property type="entry name" value="Cyclin-like"/>
    <property type="match status" value="2"/>
</dbReference>
<proteinExistence type="inferred from homology"/>
<dbReference type="GO" id="GO:0016538">
    <property type="term" value="F:cyclin-dependent protein serine/threonine kinase regulator activity"/>
    <property type="evidence" value="ECO:0007669"/>
    <property type="project" value="InterPro"/>
</dbReference>
<dbReference type="Proteomes" id="UP000230750">
    <property type="component" value="Unassembled WGS sequence"/>
</dbReference>
<dbReference type="InterPro" id="IPR036915">
    <property type="entry name" value="Cyclin-like_sf"/>
</dbReference>
<evidence type="ECO:0000259" key="4">
    <source>
        <dbReference type="SMART" id="SM00385"/>
    </source>
</evidence>
<dbReference type="AlphaFoldDB" id="A0A2G8JWM3"/>
<protein>
    <submittedName>
        <fullName evidence="6">Putative cyclin-L1</fullName>
    </submittedName>
</protein>
<dbReference type="OrthoDB" id="10264655at2759"/>
<feature type="compositionally biased region" description="Basic and acidic residues" evidence="3">
    <location>
        <begin position="281"/>
        <end position="293"/>
    </location>
</feature>
<dbReference type="InterPro" id="IPR013763">
    <property type="entry name" value="Cyclin-like_dom"/>
</dbReference>
<dbReference type="SMART" id="SM01332">
    <property type="entry name" value="Cyclin_C"/>
    <property type="match status" value="1"/>
</dbReference>
<sequence>MRRKVAMATAQVLFQRFYYSKSFVKHNMEIVAMACINLASKIEEEPRRLRDVINVFYHIKQKSMNKHIEPMVLDSKYITLKNNSIKAERRVLKELGFCVHVKHPHKMIVMYLQLLELQSNKRLVQTAWNYMNDSLRTDVFVRYPPETIACACIYLSARQLQVVLPESPDWYGLMGATLDEMEDIALTILRLYTFKLKPYSELDREVEKCRVILQAAKMKAKGLLNAEGLNSAAGTPQNFSPHSNSTQNSPKVKTESPGLPNSYKLGNSLVKEESNGSTAAVKKENGKIAEVKKSSKSRSRSRSASSVEKFKSPPPISRKVQVREETGSLQRKDKRRRKRDDPGGRRHHPRSRKRSIAGQPLVVEVDQDPGVDPTTVTNTTGGVLLTETPGVINITTGIVQEADLGRTNVPLTNNRKVLKREYGRSGKERR</sequence>
<dbReference type="PIRSF" id="PIRSF036580">
    <property type="entry name" value="Cyclin_L"/>
    <property type="match status" value="1"/>
</dbReference>